<dbReference type="GO" id="GO:0005739">
    <property type="term" value="C:mitochondrion"/>
    <property type="evidence" value="ECO:0007669"/>
    <property type="project" value="UniProtKB-SubCell"/>
</dbReference>
<feature type="domain" description="HIG1" evidence="7">
    <location>
        <begin position="82"/>
        <end position="179"/>
    </location>
</feature>
<dbReference type="EMBL" id="LGST01000042">
    <property type="protein sequence ID" value="KND97289.1"/>
    <property type="molecule type" value="Genomic_DNA"/>
</dbReference>
<feature type="transmembrane region" description="Helical" evidence="6">
    <location>
        <begin position="116"/>
        <end position="134"/>
    </location>
</feature>
<dbReference type="VEuPathDB" id="FungiDB:CJJ07_004547"/>
<reference evidence="9" key="1">
    <citation type="journal article" date="2015" name="BMC Genomics">
        <title>Draft genome of a commonly misdiagnosed multidrug resistant pathogen Candida auris.</title>
        <authorList>
            <person name="Chatterjee S."/>
            <person name="Alampalli S.V."/>
            <person name="Nageshan R.K."/>
            <person name="Chettiar S.T."/>
            <person name="Joshi S."/>
            <person name="Tatu U.S."/>
        </authorList>
    </citation>
    <scope>NUCLEOTIDE SEQUENCE [LARGE SCALE GENOMIC DNA]</scope>
    <source>
        <strain evidence="9">6684</strain>
    </source>
</reference>
<dbReference type="VEuPathDB" id="FungiDB:CJJ09_003605"/>
<dbReference type="InterPro" id="IPR040153">
    <property type="entry name" value="Rcf2"/>
</dbReference>
<keyword evidence="2 6" id="KW-0812">Transmembrane</keyword>
<comment type="caution">
    <text evidence="8">The sequence shown here is derived from an EMBL/GenBank/DDBJ whole genome shotgun (WGS) entry which is preliminary data.</text>
</comment>
<sequence>MKILDDEERNAHWNAVLREGAIGTAVGLGVSAGLVAFIKRRQPLRYKSFNASLKTALWVMPTVTIGAFFADEGSVNFDRQMHQSDYLNQQEAQKLEQWNKLSLADKIFTRVNENKYKIIISAWALSLWGSWHIVNKDKYMTTTQKAVQARVYAQAITVVLLLGTVLLSMHEQELKKKQPPPVPEWKKFLDEQESHKREQQRLAQQQQKQKEHESAKPLEGQAAHEKKTFEKKSEEKKELLKETAKESL</sequence>
<dbReference type="PANTHER" id="PTHR28018">
    <property type="entry name" value="RESPIRATORY SUPERCOMPLEX FACTOR 2, MITOCHONDRIAL"/>
    <property type="match status" value="1"/>
</dbReference>
<dbReference type="PROSITE" id="PS51503">
    <property type="entry name" value="HIG1"/>
    <property type="match status" value="1"/>
</dbReference>
<feature type="transmembrane region" description="Helical" evidence="6">
    <location>
        <begin position="20"/>
        <end position="38"/>
    </location>
</feature>
<dbReference type="VEuPathDB" id="FungiDB:CJI97_001253"/>
<keyword evidence="4 6" id="KW-0472">Membrane</keyword>
<evidence type="ECO:0000256" key="5">
    <source>
        <dbReference type="SAM" id="MobiDB-lite"/>
    </source>
</evidence>
<evidence type="ECO:0000313" key="8">
    <source>
        <dbReference type="EMBL" id="KND97289.1"/>
    </source>
</evidence>
<feature type="transmembrane region" description="Helical" evidence="6">
    <location>
        <begin position="149"/>
        <end position="169"/>
    </location>
</feature>
<proteinExistence type="predicted"/>
<gene>
    <name evidence="8" type="ORF">QG37_06275</name>
</gene>
<dbReference type="PANTHER" id="PTHR28018:SF3">
    <property type="entry name" value="RESPIRATORY SUPERCOMPLEX FACTOR 2, MITOCHONDRIAL"/>
    <property type="match status" value="1"/>
</dbReference>
<dbReference type="VEuPathDB" id="FungiDB:CJI96_0001291"/>
<feature type="region of interest" description="Disordered" evidence="5">
    <location>
        <begin position="173"/>
        <end position="248"/>
    </location>
</feature>
<evidence type="ECO:0000256" key="3">
    <source>
        <dbReference type="ARBA" id="ARBA00022989"/>
    </source>
</evidence>
<evidence type="ECO:0000313" key="9">
    <source>
        <dbReference type="Proteomes" id="UP000037122"/>
    </source>
</evidence>
<organism evidence="8 9">
    <name type="scientific">Candidozyma auris</name>
    <name type="common">Yeast</name>
    <name type="synonym">Candida auris</name>
    <dbReference type="NCBI Taxonomy" id="498019"/>
    <lineage>
        <taxon>Eukaryota</taxon>
        <taxon>Fungi</taxon>
        <taxon>Dikarya</taxon>
        <taxon>Ascomycota</taxon>
        <taxon>Saccharomycotina</taxon>
        <taxon>Pichiomycetes</taxon>
        <taxon>Metschnikowiaceae</taxon>
        <taxon>Candidozyma</taxon>
    </lineage>
</organism>
<dbReference type="AlphaFoldDB" id="A0A0L0NTF5"/>
<dbReference type="VEuPathDB" id="FungiDB:QG37_06275"/>
<dbReference type="Pfam" id="PF04588">
    <property type="entry name" value="HIG_1_N"/>
    <property type="match status" value="1"/>
</dbReference>
<dbReference type="GO" id="GO:0033617">
    <property type="term" value="P:mitochondrial respiratory chain complex IV assembly"/>
    <property type="evidence" value="ECO:0007669"/>
    <property type="project" value="TreeGrafter"/>
</dbReference>
<evidence type="ECO:0000256" key="2">
    <source>
        <dbReference type="ARBA" id="ARBA00022692"/>
    </source>
</evidence>
<feature type="compositionally biased region" description="Basic and acidic residues" evidence="5">
    <location>
        <begin position="184"/>
        <end position="200"/>
    </location>
</feature>
<name>A0A0L0NTF5_CANAR</name>
<accession>A0A0L0NTF5</accession>
<dbReference type="InterPro" id="IPR007667">
    <property type="entry name" value="Hypoxia_induced_domain"/>
</dbReference>
<evidence type="ECO:0000259" key="7">
    <source>
        <dbReference type="PROSITE" id="PS51503"/>
    </source>
</evidence>
<comment type="subcellular location">
    <subcellularLocation>
        <location evidence="1">Mitochondrion</location>
    </subcellularLocation>
</comment>
<dbReference type="Proteomes" id="UP000037122">
    <property type="component" value="Unassembled WGS sequence"/>
</dbReference>
<evidence type="ECO:0000256" key="4">
    <source>
        <dbReference type="ARBA" id="ARBA00023136"/>
    </source>
</evidence>
<evidence type="ECO:0000256" key="6">
    <source>
        <dbReference type="SAM" id="Phobius"/>
    </source>
</evidence>
<feature type="compositionally biased region" description="Basic and acidic residues" evidence="5">
    <location>
        <begin position="208"/>
        <end position="248"/>
    </location>
</feature>
<protein>
    <recommendedName>
        <fullName evidence="7">HIG1 domain-containing protein</fullName>
    </recommendedName>
</protein>
<evidence type="ECO:0000256" key="1">
    <source>
        <dbReference type="ARBA" id="ARBA00004173"/>
    </source>
</evidence>
<dbReference type="VEuPathDB" id="FungiDB:B9J08_001351"/>
<keyword evidence="3 6" id="KW-1133">Transmembrane helix</keyword>